<dbReference type="SMART" id="SM00387">
    <property type="entry name" value="HATPase_c"/>
    <property type="match status" value="1"/>
</dbReference>
<feature type="transmembrane region" description="Helical" evidence="7">
    <location>
        <begin position="44"/>
        <end position="63"/>
    </location>
</feature>
<dbReference type="InterPro" id="IPR050980">
    <property type="entry name" value="2C_sensor_his_kinase"/>
</dbReference>
<keyword evidence="4" id="KW-0547">Nucleotide-binding</keyword>
<keyword evidence="7" id="KW-0812">Transmembrane</keyword>
<keyword evidence="7" id="KW-0472">Membrane</keyword>
<organism evidence="9 10">
    <name type="scientific">Cupriavidus cauae</name>
    <dbReference type="NCBI Taxonomy" id="2608999"/>
    <lineage>
        <taxon>Bacteria</taxon>
        <taxon>Pseudomonadati</taxon>
        <taxon>Pseudomonadota</taxon>
        <taxon>Betaproteobacteria</taxon>
        <taxon>Burkholderiales</taxon>
        <taxon>Burkholderiaceae</taxon>
        <taxon>Cupriavidus</taxon>
    </lineage>
</organism>
<evidence type="ECO:0000256" key="3">
    <source>
        <dbReference type="ARBA" id="ARBA00022679"/>
    </source>
</evidence>
<name>A0A5M8AZK9_9BURK</name>
<evidence type="ECO:0000256" key="5">
    <source>
        <dbReference type="ARBA" id="ARBA00022777"/>
    </source>
</evidence>
<protein>
    <recommendedName>
        <fullName evidence="2">histidine kinase</fullName>
        <ecNumber evidence="2">2.7.13.3</ecNumber>
    </recommendedName>
</protein>
<dbReference type="PANTHER" id="PTHR44936">
    <property type="entry name" value="SENSOR PROTEIN CREC"/>
    <property type="match status" value="1"/>
</dbReference>
<gene>
    <name evidence="9" type="ORF">F1599_08395</name>
</gene>
<dbReference type="SUPFAM" id="SSF55874">
    <property type="entry name" value="ATPase domain of HSP90 chaperone/DNA topoisomerase II/histidine kinase"/>
    <property type="match status" value="1"/>
</dbReference>
<sequence length="459" mass="49190">MTTTAHAAASAARSAAPSAGDPIRAQGLGADSLLSLRRVYWLRWAILGGQALLLVCAETLAGLQLPYRPLLTIFALQAVFNLLTAWRLRQHARAGSVPGDAELMGQLLVDLTALSAILFFTGGATNPFVSFYLPGLALAAAIVPWRQVVALALYALACYSLMLFEYVPLHLHNPDNAVVYHLVGMWLNFVASAVMIALFVARLSGVLREREAQLADARERLLREARVESLNAQAATVAHEIGTPLATLAVIAGELRADAADPARGGTAIRDYLPDLHTVEQQLTLCRGILARLREANRASALQPVGHWLPAFADGWQLRHPQARIETMIAAEAADVPIEPARTGQMLTILLDNAARSQQTAGRGDLPLRLSITMEPRSAPRELLLRVIDHGTGMPAALRARLGETPVASTHGGQGIGAYLAQSVARQMGGRLLWQDRPEGGTVAELRLPATPDSSEHAA</sequence>
<keyword evidence="3" id="KW-0808">Transferase</keyword>
<dbReference type="InterPro" id="IPR003661">
    <property type="entry name" value="HisK_dim/P_dom"/>
</dbReference>
<evidence type="ECO:0000313" key="9">
    <source>
        <dbReference type="EMBL" id="KAA6127030.1"/>
    </source>
</evidence>
<dbReference type="InterPro" id="IPR003594">
    <property type="entry name" value="HATPase_dom"/>
</dbReference>
<dbReference type="EC" id="2.7.13.3" evidence="2"/>
<dbReference type="PROSITE" id="PS50109">
    <property type="entry name" value="HIS_KIN"/>
    <property type="match status" value="1"/>
</dbReference>
<dbReference type="Proteomes" id="UP000324324">
    <property type="component" value="Unassembled WGS sequence"/>
</dbReference>
<feature type="transmembrane region" description="Helical" evidence="7">
    <location>
        <begin position="145"/>
        <end position="167"/>
    </location>
</feature>
<feature type="domain" description="Histidine kinase" evidence="8">
    <location>
        <begin position="236"/>
        <end position="452"/>
    </location>
</feature>
<evidence type="ECO:0000256" key="6">
    <source>
        <dbReference type="ARBA" id="ARBA00022840"/>
    </source>
</evidence>
<feature type="transmembrane region" description="Helical" evidence="7">
    <location>
        <begin position="179"/>
        <end position="201"/>
    </location>
</feature>
<feature type="transmembrane region" description="Helical" evidence="7">
    <location>
        <begin position="70"/>
        <end position="88"/>
    </location>
</feature>
<comment type="catalytic activity">
    <reaction evidence="1">
        <text>ATP + protein L-histidine = ADP + protein N-phospho-L-histidine.</text>
        <dbReference type="EC" id="2.7.13.3"/>
    </reaction>
</comment>
<dbReference type="GO" id="GO:0000155">
    <property type="term" value="F:phosphorelay sensor kinase activity"/>
    <property type="evidence" value="ECO:0007669"/>
    <property type="project" value="InterPro"/>
</dbReference>
<dbReference type="EMBL" id="VWRN01000025">
    <property type="protein sequence ID" value="KAA6127030.1"/>
    <property type="molecule type" value="Genomic_DNA"/>
</dbReference>
<dbReference type="SMART" id="SM00388">
    <property type="entry name" value="HisKA"/>
    <property type="match status" value="1"/>
</dbReference>
<keyword evidence="7" id="KW-1133">Transmembrane helix</keyword>
<accession>A0A5M8AZK9</accession>
<dbReference type="RefSeq" id="WP_150082744.1">
    <property type="nucleotide sequence ID" value="NZ_VWRN01000025.1"/>
</dbReference>
<dbReference type="GO" id="GO:0005524">
    <property type="term" value="F:ATP binding"/>
    <property type="evidence" value="ECO:0007669"/>
    <property type="project" value="UniProtKB-KW"/>
</dbReference>
<evidence type="ECO:0000313" key="10">
    <source>
        <dbReference type="Proteomes" id="UP000324324"/>
    </source>
</evidence>
<feature type="transmembrane region" description="Helical" evidence="7">
    <location>
        <begin position="108"/>
        <end position="133"/>
    </location>
</feature>
<dbReference type="Pfam" id="PF02518">
    <property type="entry name" value="HATPase_c"/>
    <property type="match status" value="1"/>
</dbReference>
<evidence type="ECO:0000256" key="1">
    <source>
        <dbReference type="ARBA" id="ARBA00000085"/>
    </source>
</evidence>
<dbReference type="InterPro" id="IPR005467">
    <property type="entry name" value="His_kinase_dom"/>
</dbReference>
<evidence type="ECO:0000259" key="8">
    <source>
        <dbReference type="PROSITE" id="PS50109"/>
    </source>
</evidence>
<reference evidence="9 10" key="1">
    <citation type="submission" date="2019-09" db="EMBL/GenBank/DDBJ databases">
        <title>Isolation of a novel species in the genus Cupriavidus from patients with sepsis using whole genome sequencing.</title>
        <authorList>
            <person name="Kweon O.J."/>
            <person name="Lee M.-K."/>
        </authorList>
    </citation>
    <scope>NUCLEOTIDE SEQUENCE [LARGE SCALE GENOMIC DNA]</scope>
    <source>
        <strain evidence="9 10">MKL-01</strain>
    </source>
</reference>
<evidence type="ECO:0000256" key="4">
    <source>
        <dbReference type="ARBA" id="ARBA00022741"/>
    </source>
</evidence>
<dbReference type="Gene3D" id="1.10.287.130">
    <property type="match status" value="1"/>
</dbReference>
<evidence type="ECO:0000256" key="2">
    <source>
        <dbReference type="ARBA" id="ARBA00012438"/>
    </source>
</evidence>
<evidence type="ECO:0000256" key="7">
    <source>
        <dbReference type="SAM" id="Phobius"/>
    </source>
</evidence>
<dbReference type="AlphaFoldDB" id="A0A5M8AZK9"/>
<keyword evidence="10" id="KW-1185">Reference proteome</keyword>
<dbReference type="PANTHER" id="PTHR44936:SF10">
    <property type="entry name" value="SENSOR PROTEIN RSTB"/>
    <property type="match status" value="1"/>
</dbReference>
<dbReference type="CDD" id="cd00075">
    <property type="entry name" value="HATPase"/>
    <property type="match status" value="1"/>
</dbReference>
<keyword evidence="6" id="KW-0067">ATP-binding</keyword>
<dbReference type="InterPro" id="IPR036890">
    <property type="entry name" value="HATPase_C_sf"/>
</dbReference>
<keyword evidence="5 9" id="KW-0418">Kinase</keyword>
<proteinExistence type="predicted"/>
<comment type="caution">
    <text evidence="9">The sequence shown here is derived from an EMBL/GenBank/DDBJ whole genome shotgun (WGS) entry which is preliminary data.</text>
</comment>
<dbReference type="GO" id="GO:0005886">
    <property type="term" value="C:plasma membrane"/>
    <property type="evidence" value="ECO:0007669"/>
    <property type="project" value="UniProtKB-SubCell"/>
</dbReference>
<dbReference type="Gene3D" id="3.30.565.10">
    <property type="entry name" value="Histidine kinase-like ATPase, C-terminal domain"/>
    <property type="match status" value="1"/>
</dbReference>